<proteinExistence type="predicted"/>
<dbReference type="eggNOG" id="COG4976">
    <property type="taxonomic scope" value="Bacteria"/>
</dbReference>
<dbReference type="CDD" id="cd02440">
    <property type="entry name" value="AdoMet_MTases"/>
    <property type="match status" value="1"/>
</dbReference>
<dbReference type="InterPro" id="IPR029063">
    <property type="entry name" value="SAM-dependent_MTases_sf"/>
</dbReference>
<comment type="caution">
    <text evidence="3">The sequence shown here is derived from an EMBL/GenBank/DDBJ whole genome shotgun (WGS) entry which is preliminary data.</text>
</comment>
<evidence type="ECO:0000313" key="4">
    <source>
        <dbReference type="Proteomes" id="UP000002931"/>
    </source>
</evidence>
<dbReference type="HOGENOM" id="CLU_034833_0_0_5"/>
<dbReference type="Pfam" id="PF08242">
    <property type="entry name" value="Methyltransf_12"/>
    <property type="match status" value="1"/>
</dbReference>
<accession>A3VIL2</accession>
<organism evidence="3 4">
    <name type="scientific">Maritimibacter alkaliphilus HTCC2654</name>
    <dbReference type="NCBI Taxonomy" id="314271"/>
    <lineage>
        <taxon>Bacteria</taxon>
        <taxon>Pseudomonadati</taxon>
        <taxon>Pseudomonadota</taxon>
        <taxon>Alphaproteobacteria</taxon>
        <taxon>Rhodobacterales</taxon>
        <taxon>Roseobacteraceae</taxon>
        <taxon>Maritimibacter</taxon>
    </lineage>
</organism>
<reference evidence="3 4" key="1">
    <citation type="journal article" date="2010" name="J. Bacteriol.">
        <title>Genome sequences of Pelagibaca bermudensis HTCC2601T and Maritimibacter alkaliphilus HTCC2654T, the type strains of two marine Roseobacter genera.</title>
        <authorList>
            <person name="Thrash J.C."/>
            <person name="Cho J.C."/>
            <person name="Ferriera S."/>
            <person name="Johnson J."/>
            <person name="Vergin K.L."/>
            <person name="Giovannoni S.J."/>
        </authorList>
    </citation>
    <scope>NUCLEOTIDE SEQUENCE [LARGE SCALE GENOMIC DNA]</scope>
    <source>
        <strain evidence="3 4">HTCC2654</strain>
    </source>
</reference>
<dbReference type="Proteomes" id="UP000002931">
    <property type="component" value="Unassembled WGS sequence"/>
</dbReference>
<keyword evidence="4" id="KW-1185">Reference proteome</keyword>
<keyword evidence="1" id="KW-0802">TPR repeat</keyword>
<dbReference type="PROSITE" id="PS50005">
    <property type="entry name" value="TPR"/>
    <property type="match status" value="1"/>
</dbReference>
<protein>
    <recommendedName>
        <fullName evidence="2">Methyltransferase type 12 domain-containing protein</fullName>
    </recommendedName>
</protein>
<dbReference type="PANTHER" id="PTHR43861">
    <property type="entry name" value="TRANS-ACONITATE 2-METHYLTRANSFERASE-RELATED"/>
    <property type="match status" value="1"/>
</dbReference>
<sequence length="313" mass="33193">MLFPSGDPAADRRASYAETMAHLGDMDAAIDVLSGALEIAPGWAAGWFRLGEFHDLVGDGDAAVTAWGRAMTLDPTDPFGAGLKRDLARAVPLVDTMPPAFVELLFDQYAPRFETSLVEKLDYRGPDEIMSALSVAGPDRVERALDLGCGTGLMGERLRGISGWLEGCDLSARMLAEAEAKGIYDRLEKRDIGALDLGGAPFDLIVAADVFAYLGALERVVGWCAGMLAPGGRLAFTVEKADTGVVLRESRRFAHGPDYIARLLADAGCAHVTIKDCVVRLDRGAPIASLCVVATGLEASRNAGEEDRASLPA</sequence>
<dbReference type="InterPro" id="IPR013217">
    <property type="entry name" value="Methyltransf_12"/>
</dbReference>
<feature type="repeat" description="TPR" evidence="1">
    <location>
        <begin position="44"/>
        <end position="77"/>
    </location>
</feature>
<feature type="domain" description="Methyltransferase type 12" evidence="2">
    <location>
        <begin position="145"/>
        <end position="234"/>
    </location>
</feature>
<evidence type="ECO:0000259" key="2">
    <source>
        <dbReference type="Pfam" id="PF08242"/>
    </source>
</evidence>
<dbReference type="STRING" id="314271.RB2654_07671"/>
<dbReference type="Gene3D" id="3.40.50.150">
    <property type="entry name" value="Vaccinia Virus protein VP39"/>
    <property type="match status" value="1"/>
</dbReference>
<dbReference type="AlphaFoldDB" id="A3VIL2"/>
<evidence type="ECO:0000313" key="3">
    <source>
        <dbReference type="EMBL" id="EAQ11943.1"/>
    </source>
</evidence>
<dbReference type="SUPFAM" id="SSF48452">
    <property type="entry name" value="TPR-like"/>
    <property type="match status" value="1"/>
</dbReference>
<dbReference type="InterPro" id="IPR011990">
    <property type="entry name" value="TPR-like_helical_dom_sf"/>
</dbReference>
<dbReference type="InterPro" id="IPR019734">
    <property type="entry name" value="TPR_rpt"/>
</dbReference>
<dbReference type="PANTHER" id="PTHR43861:SF1">
    <property type="entry name" value="TRANS-ACONITATE 2-METHYLTRANSFERASE"/>
    <property type="match status" value="1"/>
</dbReference>
<name>A3VIL2_9RHOB</name>
<dbReference type="SUPFAM" id="SSF53335">
    <property type="entry name" value="S-adenosyl-L-methionine-dependent methyltransferases"/>
    <property type="match status" value="1"/>
</dbReference>
<dbReference type="Gene3D" id="1.25.40.10">
    <property type="entry name" value="Tetratricopeptide repeat domain"/>
    <property type="match status" value="1"/>
</dbReference>
<dbReference type="EMBL" id="AAMT01000011">
    <property type="protein sequence ID" value="EAQ11943.1"/>
    <property type="molecule type" value="Genomic_DNA"/>
</dbReference>
<gene>
    <name evidence="3" type="ORF">RB2654_07671</name>
</gene>
<evidence type="ECO:0000256" key="1">
    <source>
        <dbReference type="PROSITE-ProRule" id="PRU00339"/>
    </source>
</evidence>